<dbReference type="PANTHER" id="PTHR21290">
    <property type="entry name" value="SPHINGOMYELIN SYNTHETASE"/>
    <property type="match status" value="1"/>
</dbReference>
<keyword evidence="7" id="KW-0443">Lipid metabolism</keyword>
<evidence type="ECO:0000256" key="9">
    <source>
        <dbReference type="SAM" id="Phobius"/>
    </source>
</evidence>
<evidence type="ECO:0000256" key="4">
    <source>
        <dbReference type="ARBA" id="ARBA00022692"/>
    </source>
</evidence>
<feature type="transmembrane region" description="Helical" evidence="9">
    <location>
        <begin position="64"/>
        <end position="84"/>
    </location>
</feature>
<sequence length="377" mass="43261">MVNLTYIFLSSDVTGHKSKESGSTTIAPWADSYQSIFGIDLRLQPPTTIHTINDCIHIFANHDFLRLVIAILFFICCGLIESFFTQLSEARYNTQYGSNYPLGDLLHDGLPYVYDYHIVNYFLTACLLYTIILFAFQSPDWSTRWIVLRRWLIISGVIYIFRGITLVVTTLPSPLVAYCQVSRITLNGSAGERFGYLFQMIGGSINPCTDQIFSGHTSAMMSCVMVWRIHSRMRIVYTWILYALALAGMLMIIATHFHYTIDVILAIFIVYTIWNIYMRYIQDATLRYTSEHTPRHLNMDVIRPSQGNTTDAIAIYDYLNWQLNPLALLGYYGYIFDYGPSALLIGMVNGNVAAILVKVMILCWMLLCVENFFMRHQ</sequence>
<feature type="transmembrane region" description="Helical" evidence="9">
    <location>
        <begin position="236"/>
        <end position="253"/>
    </location>
</feature>
<dbReference type="PANTHER" id="PTHR21290:SF25">
    <property type="entry name" value="SPHINGOMYELIN SYNTHASE-RELATED PROTEIN 1"/>
    <property type="match status" value="1"/>
</dbReference>
<keyword evidence="8 9" id="KW-0472">Membrane</keyword>
<dbReference type="GO" id="GO:0033188">
    <property type="term" value="F:sphingomyelin synthase activity"/>
    <property type="evidence" value="ECO:0007669"/>
    <property type="project" value="TreeGrafter"/>
</dbReference>
<feature type="domain" description="Sphingomyelin synthase-like" evidence="10">
    <location>
        <begin position="208"/>
        <end position="277"/>
    </location>
</feature>
<protein>
    <submittedName>
        <fullName evidence="11">PAP2 superfamily C-terminal-domain-containing protein</fullName>
    </submittedName>
</protein>
<evidence type="ECO:0000256" key="7">
    <source>
        <dbReference type="ARBA" id="ARBA00023098"/>
    </source>
</evidence>
<evidence type="ECO:0000256" key="8">
    <source>
        <dbReference type="ARBA" id="ARBA00023136"/>
    </source>
</evidence>
<feature type="transmembrane region" description="Helical" evidence="9">
    <location>
        <begin position="326"/>
        <end position="346"/>
    </location>
</feature>
<feature type="transmembrane region" description="Helical" evidence="9">
    <location>
        <begin position="259"/>
        <end position="277"/>
    </location>
</feature>
<comment type="caution">
    <text evidence="11">The sequence shown here is derived from an EMBL/GenBank/DDBJ whole genome shotgun (WGS) entry which is preliminary data.</text>
</comment>
<evidence type="ECO:0000259" key="10">
    <source>
        <dbReference type="Pfam" id="PF14360"/>
    </source>
</evidence>
<dbReference type="GO" id="GO:0000139">
    <property type="term" value="C:Golgi membrane"/>
    <property type="evidence" value="ECO:0007669"/>
    <property type="project" value="TreeGrafter"/>
</dbReference>
<evidence type="ECO:0000256" key="5">
    <source>
        <dbReference type="ARBA" id="ARBA00022919"/>
    </source>
</evidence>
<dbReference type="Pfam" id="PF14360">
    <property type="entry name" value="PAP2_C"/>
    <property type="match status" value="1"/>
</dbReference>
<comment type="subcellular location">
    <subcellularLocation>
        <location evidence="1">Membrane</location>
        <topology evidence="1">Multi-pass membrane protein</topology>
    </subcellularLocation>
</comment>
<dbReference type="InterPro" id="IPR045221">
    <property type="entry name" value="Sphingomyelin_synth-like"/>
</dbReference>
<keyword evidence="6 9" id="KW-1133">Transmembrane helix</keyword>
<dbReference type="AlphaFoldDB" id="A0A1X2IHL4"/>
<evidence type="ECO:0000313" key="11">
    <source>
        <dbReference type="EMBL" id="ORZ15835.1"/>
    </source>
</evidence>
<dbReference type="GO" id="GO:0047493">
    <property type="term" value="F:ceramide cholinephosphotransferase activity"/>
    <property type="evidence" value="ECO:0007669"/>
    <property type="project" value="TreeGrafter"/>
</dbReference>
<keyword evidence="4 9" id="KW-0812">Transmembrane</keyword>
<gene>
    <name evidence="11" type="ORF">BCR42DRAFT_491842</name>
</gene>
<dbReference type="EMBL" id="MCGE01000012">
    <property type="protein sequence ID" value="ORZ15835.1"/>
    <property type="molecule type" value="Genomic_DNA"/>
</dbReference>
<proteinExistence type="inferred from homology"/>
<organism evidence="11 12">
    <name type="scientific">Absidia repens</name>
    <dbReference type="NCBI Taxonomy" id="90262"/>
    <lineage>
        <taxon>Eukaryota</taxon>
        <taxon>Fungi</taxon>
        <taxon>Fungi incertae sedis</taxon>
        <taxon>Mucoromycota</taxon>
        <taxon>Mucoromycotina</taxon>
        <taxon>Mucoromycetes</taxon>
        <taxon>Mucorales</taxon>
        <taxon>Cunninghamellaceae</taxon>
        <taxon>Absidia</taxon>
    </lineage>
</organism>
<dbReference type="Proteomes" id="UP000193560">
    <property type="component" value="Unassembled WGS sequence"/>
</dbReference>
<dbReference type="STRING" id="90262.A0A1X2IHL4"/>
<evidence type="ECO:0000256" key="2">
    <source>
        <dbReference type="ARBA" id="ARBA00005441"/>
    </source>
</evidence>
<evidence type="ECO:0000256" key="3">
    <source>
        <dbReference type="ARBA" id="ARBA00022679"/>
    </source>
</evidence>
<dbReference type="OrthoDB" id="422827at2759"/>
<evidence type="ECO:0000256" key="6">
    <source>
        <dbReference type="ARBA" id="ARBA00022989"/>
    </source>
</evidence>
<feature type="transmembrane region" description="Helical" evidence="9">
    <location>
        <begin position="118"/>
        <end position="136"/>
    </location>
</feature>
<comment type="similarity">
    <text evidence="2">Belongs to the sphingomyelin synthase family.</text>
</comment>
<dbReference type="InterPro" id="IPR025749">
    <property type="entry name" value="Sphingomyelin_synth-like_dom"/>
</dbReference>
<accession>A0A1X2IHL4</accession>
<dbReference type="GO" id="GO:0005789">
    <property type="term" value="C:endoplasmic reticulum membrane"/>
    <property type="evidence" value="ECO:0007669"/>
    <property type="project" value="TreeGrafter"/>
</dbReference>
<dbReference type="GO" id="GO:0046513">
    <property type="term" value="P:ceramide biosynthetic process"/>
    <property type="evidence" value="ECO:0007669"/>
    <property type="project" value="TreeGrafter"/>
</dbReference>
<feature type="transmembrane region" description="Helical" evidence="9">
    <location>
        <begin position="352"/>
        <end position="373"/>
    </location>
</feature>
<keyword evidence="12" id="KW-1185">Reference proteome</keyword>
<evidence type="ECO:0000256" key="1">
    <source>
        <dbReference type="ARBA" id="ARBA00004141"/>
    </source>
</evidence>
<keyword evidence="5" id="KW-0746">Sphingolipid metabolism</keyword>
<keyword evidence="3" id="KW-0808">Transferase</keyword>
<feature type="transmembrane region" description="Helical" evidence="9">
    <location>
        <begin position="148"/>
        <end position="168"/>
    </location>
</feature>
<dbReference type="GO" id="GO:0005886">
    <property type="term" value="C:plasma membrane"/>
    <property type="evidence" value="ECO:0007669"/>
    <property type="project" value="TreeGrafter"/>
</dbReference>
<name>A0A1X2IHL4_9FUNG</name>
<reference evidence="11 12" key="1">
    <citation type="submission" date="2016-07" db="EMBL/GenBank/DDBJ databases">
        <title>Pervasive Adenine N6-methylation of Active Genes in Fungi.</title>
        <authorList>
            <consortium name="DOE Joint Genome Institute"/>
            <person name="Mondo S.J."/>
            <person name="Dannebaum R.O."/>
            <person name="Kuo R.C."/>
            <person name="Labutti K."/>
            <person name="Haridas S."/>
            <person name="Kuo A."/>
            <person name="Salamov A."/>
            <person name="Ahrendt S.R."/>
            <person name="Lipzen A."/>
            <person name="Sullivan W."/>
            <person name="Andreopoulos W.B."/>
            <person name="Clum A."/>
            <person name="Lindquist E."/>
            <person name="Daum C."/>
            <person name="Ramamoorthy G.K."/>
            <person name="Gryganskyi A."/>
            <person name="Culley D."/>
            <person name="Magnuson J.K."/>
            <person name="James T.Y."/>
            <person name="O'Malley M.A."/>
            <person name="Stajich J.E."/>
            <person name="Spatafora J.W."/>
            <person name="Visel A."/>
            <person name="Grigoriev I.V."/>
        </authorList>
    </citation>
    <scope>NUCLEOTIDE SEQUENCE [LARGE SCALE GENOMIC DNA]</scope>
    <source>
        <strain evidence="11 12">NRRL 1336</strain>
    </source>
</reference>
<evidence type="ECO:0000313" key="12">
    <source>
        <dbReference type="Proteomes" id="UP000193560"/>
    </source>
</evidence>